<dbReference type="InterPro" id="IPR023198">
    <property type="entry name" value="PGP-like_dom2"/>
</dbReference>
<keyword evidence="4 9" id="KW-0460">Magnesium</keyword>
<evidence type="ECO:0000313" key="11">
    <source>
        <dbReference type="Proteomes" id="UP000290819"/>
    </source>
</evidence>
<dbReference type="SUPFAM" id="SSF56784">
    <property type="entry name" value="HAD-like"/>
    <property type="match status" value="1"/>
</dbReference>
<evidence type="ECO:0000313" key="10">
    <source>
        <dbReference type="EMBL" id="RXT49930.1"/>
    </source>
</evidence>
<dbReference type="GO" id="GO:0008967">
    <property type="term" value="F:phosphoglycolate phosphatase activity"/>
    <property type="evidence" value="ECO:0007669"/>
    <property type="project" value="TreeGrafter"/>
</dbReference>
<evidence type="ECO:0000256" key="7">
    <source>
        <dbReference type="ARBA" id="ARBA00056573"/>
    </source>
</evidence>
<evidence type="ECO:0000256" key="5">
    <source>
        <dbReference type="ARBA" id="ARBA00023270"/>
    </source>
</evidence>
<dbReference type="InterPro" id="IPR006323">
    <property type="entry name" value="Phosphonoacetald_hydro"/>
</dbReference>
<name>A0A4Q1VFJ2_9BRAD</name>
<comment type="caution">
    <text evidence="10">The sequence shown here is derived from an EMBL/GenBank/DDBJ whole genome shotgun (WGS) entry which is preliminary data.</text>
</comment>
<evidence type="ECO:0000256" key="6">
    <source>
        <dbReference type="ARBA" id="ARBA00052005"/>
    </source>
</evidence>
<dbReference type="Gene3D" id="1.10.150.240">
    <property type="entry name" value="Putative phosphatase, domain 2"/>
    <property type="match status" value="1"/>
</dbReference>
<comment type="cofactor">
    <cofactor evidence="9">
        <name>Mg(2+)</name>
        <dbReference type="ChEBI" id="CHEBI:18420"/>
    </cofactor>
    <text evidence="9">Binds 1 Mg(2+) ion per subunit.</text>
</comment>
<dbReference type="InterPro" id="IPR023214">
    <property type="entry name" value="HAD_sf"/>
</dbReference>
<dbReference type="SFLD" id="SFLDG01129">
    <property type="entry name" value="C1.5:_HAD__Beta-PGM__Phosphata"/>
    <property type="match status" value="1"/>
</dbReference>
<comment type="function">
    <text evidence="7 9">Involved in phosphonate degradation.</text>
</comment>
<keyword evidence="3 9" id="KW-0378">Hydrolase</keyword>
<comment type="catalytic activity">
    <reaction evidence="6 9">
        <text>phosphonoacetaldehyde + H2O = acetaldehyde + phosphate + H(+)</text>
        <dbReference type="Rhea" id="RHEA:18905"/>
        <dbReference type="ChEBI" id="CHEBI:15343"/>
        <dbReference type="ChEBI" id="CHEBI:15377"/>
        <dbReference type="ChEBI" id="CHEBI:15378"/>
        <dbReference type="ChEBI" id="CHEBI:43474"/>
        <dbReference type="ChEBI" id="CHEBI:58383"/>
        <dbReference type="EC" id="3.11.1.1"/>
    </reaction>
</comment>
<feature type="binding site" evidence="9">
    <location>
        <position position="16"/>
    </location>
    <ligand>
        <name>Mg(2+)</name>
        <dbReference type="ChEBI" id="CHEBI:18420"/>
    </ligand>
</feature>
<evidence type="ECO:0000256" key="4">
    <source>
        <dbReference type="ARBA" id="ARBA00022842"/>
    </source>
</evidence>
<dbReference type="OrthoDB" id="5504491at2"/>
<organism evidence="10 11">
    <name type="scientific">Bradyrhizobium betae</name>
    <dbReference type="NCBI Taxonomy" id="244734"/>
    <lineage>
        <taxon>Bacteria</taxon>
        <taxon>Pseudomonadati</taxon>
        <taxon>Pseudomonadota</taxon>
        <taxon>Alphaproteobacteria</taxon>
        <taxon>Hyphomicrobiales</taxon>
        <taxon>Nitrobacteraceae</taxon>
        <taxon>Bradyrhizobium</taxon>
    </lineage>
</organism>
<evidence type="ECO:0000256" key="8">
    <source>
        <dbReference type="ARBA" id="ARBA00066472"/>
    </source>
</evidence>
<dbReference type="PANTHER" id="PTHR43434">
    <property type="entry name" value="PHOSPHOGLYCOLATE PHOSPHATASE"/>
    <property type="match status" value="1"/>
</dbReference>
<dbReference type="PANTHER" id="PTHR43434:SF19">
    <property type="entry name" value="PHOSPHONOACETALDEHYDE HYDROLASE"/>
    <property type="match status" value="1"/>
</dbReference>
<dbReference type="Pfam" id="PF00702">
    <property type="entry name" value="Hydrolase"/>
    <property type="match status" value="1"/>
</dbReference>
<dbReference type="GO" id="GO:0050194">
    <property type="term" value="F:phosphonoacetaldehyde hydrolase activity"/>
    <property type="evidence" value="ECO:0007669"/>
    <property type="project" value="UniProtKB-UniRule"/>
</dbReference>
<dbReference type="EC" id="3.11.1.1" evidence="8 9"/>
<keyword evidence="5 9" id="KW-0704">Schiff base</keyword>
<sequence>MTDKFEHVQAVVFDWAGTTVDHGSLAPMGVFVEAFARFGVTITVDEARGPMGMAKRPHIAALMRLPRIAAAWRDKHGREPTEADIDALYAVFVPMNVEVAARYADVIPGVAEAVAGLRRRGLKIGSSTGYTREIMAEVIPVAAAQGYAPDSIVCTGDTPDGRPTPFMLYKAFLELAVWPAWSCVKVDDTEVGIKEGLNGGCWTVGVAVTGNVFGLSLADTAALPPKTFAERRAAAVERLEAAGADYVIDGVADIIPVIAAIEGRLARGERPGA</sequence>
<protein>
    <recommendedName>
        <fullName evidence="8 9">Phosphonoacetaldehyde hydrolase</fullName>
        <shortName evidence="9">Phosphonatase</shortName>
        <ecNumber evidence="8 9">3.11.1.1</ecNumber>
    </recommendedName>
    <alternativeName>
        <fullName evidence="9">Phosphonoacetaldehyde phosphonohydrolase</fullName>
    </alternativeName>
</protein>
<proteinExistence type="inferred from homology"/>
<evidence type="ECO:0000256" key="1">
    <source>
        <dbReference type="ARBA" id="ARBA00011738"/>
    </source>
</evidence>
<dbReference type="GO" id="GO:0000287">
    <property type="term" value="F:magnesium ion binding"/>
    <property type="evidence" value="ECO:0007669"/>
    <property type="project" value="UniProtKB-UniRule"/>
</dbReference>
<feature type="binding site" evidence="9">
    <location>
        <position position="14"/>
    </location>
    <ligand>
        <name>Mg(2+)</name>
        <dbReference type="ChEBI" id="CHEBI:18420"/>
    </ligand>
</feature>
<gene>
    <name evidence="9" type="primary">phnX</name>
    <name evidence="10" type="ORF">B5V03_08665</name>
</gene>
<evidence type="ECO:0000256" key="9">
    <source>
        <dbReference type="HAMAP-Rule" id="MF_01375"/>
    </source>
</evidence>
<dbReference type="SFLD" id="SFLDS00003">
    <property type="entry name" value="Haloacid_Dehalogenase"/>
    <property type="match status" value="1"/>
</dbReference>
<dbReference type="InterPro" id="IPR036412">
    <property type="entry name" value="HAD-like_sf"/>
</dbReference>
<dbReference type="CDD" id="cd02586">
    <property type="entry name" value="HAD_PHN"/>
    <property type="match status" value="1"/>
</dbReference>
<dbReference type="Gene3D" id="3.40.50.1000">
    <property type="entry name" value="HAD superfamily/HAD-like"/>
    <property type="match status" value="1"/>
</dbReference>
<dbReference type="GO" id="GO:0005829">
    <property type="term" value="C:cytosol"/>
    <property type="evidence" value="ECO:0007669"/>
    <property type="project" value="TreeGrafter"/>
</dbReference>
<keyword evidence="11" id="KW-1185">Reference proteome</keyword>
<accession>A0A4Q1VFJ2</accession>
<dbReference type="GO" id="GO:0006281">
    <property type="term" value="P:DNA repair"/>
    <property type="evidence" value="ECO:0007669"/>
    <property type="project" value="TreeGrafter"/>
</dbReference>
<evidence type="ECO:0000256" key="3">
    <source>
        <dbReference type="ARBA" id="ARBA00022801"/>
    </source>
</evidence>
<dbReference type="InterPro" id="IPR050155">
    <property type="entry name" value="HAD-like_hydrolase_sf"/>
</dbReference>
<evidence type="ECO:0000256" key="2">
    <source>
        <dbReference type="ARBA" id="ARBA00022723"/>
    </source>
</evidence>
<dbReference type="AlphaFoldDB" id="A0A4Q1VFJ2"/>
<dbReference type="EMBL" id="MZXW01000015">
    <property type="protein sequence ID" value="RXT49930.1"/>
    <property type="molecule type" value="Genomic_DNA"/>
</dbReference>
<dbReference type="GO" id="GO:0019700">
    <property type="term" value="P:organic phosphonate catabolic process"/>
    <property type="evidence" value="ECO:0007669"/>
    <property type="project" value="InterPro"/>
</dbReference>
<dbReference type="FunFam" id="1.10.150.240:FF:000006">
    <property type="entry name" value="Phosphonoacetaldehyde hydrolase"/>
    <property type="match status" value="1"/>
</dbReference>
<feature type="active site" description="Nucleophile" evidence="9">
    <location>
        <position position="14"/>
    </location>
</feature>
<dbReference type="HAMAP" id="MF_01375">
    <property type="entry name" value="PhnX"/>
    <property type="match status" value="1"/>
</dbReference>
<comment type="subunit">
    <text evidence="1 9">Homodimer.</text>
</comment>
<reference evidence="10 11" key="1">
    <citation type="submission" date="2017-03" db="EMBL/GenBank/DDBJ databases">
        <authorList>
            <person name="Safronova V.I."/>
            <person name="Sazanova A.L."/>
            <person name="Chirak E.R."/>
        </authorList>
    </citation>
    <scope>NUCLEOTIDE SEQUENCE [LARGE SCALE GENOMIC DNA]</scope>
    <source>
        <strain evidence="10 11">Opo-243</strain>
    </source>
</reference>
<dbReference type="NCBIfam" id="TIGR01422">
    <property type="entry name" value="phosphonatase"/>
    <property type="match status" value="1"/>
</dbReference>
<feature type="binding site" evidence="9">
    <location>
        <position position="188"/>
    </location>
    <ligand>
        <name>Mg(2+)</name>
        <dbReference type="ChEBI" id="CHEBI:18420"/>
    </ligand>
</feature>
<comment type="similarity">
    <text evidence="9">Belongs to the HAD-like hydrolase superfamily. PhnX family.</text>
</comment>
<feature type="active site" description="Schiff-base intermediate with substrate" evidence="9">
    <location>
        <position position="55"/>
    </location>
</feature>
<dbReference type="Proteomes" id="UP000290819">
    <property type="component" value="Unassembled WGS sequence"/>
</dbReference>
<dbReference type="RefSeq" id="WP_129269164.1">
    <property type="nucleotide sequence ID" value="NZ_MZXW01000015.1"/>
</dbReference>
<keyword evidence="2 9" id="KW-0479">Metal-binding</keyword>